<dbReference type="InterPro" id="IPR032508">
    <property type="entry name" value="FecR_C"/>
</dbReference>
<dbReference type="Gene3D" id="2.60.120.1440">
    <property type="match status" value="1"/>
</dbReference>
<dbReference type="EMBL" id="BMIA01000001">
    <property type="protein sequence ID" value="GGH21041.1"/>
    <property type="molecule type" value="Genomic_DNA"/>
</dbReference>
<sequence length="331" mass="38254">MDYKNFTIEDFLADEFFQQWVLAPDNKTDTFWKSWIQENPDKRIVIQQAVRIACHIDFSEKWTDQERFQMWETIKQELIPAVETEELPFIARRKIWLAAASLVFILASAGILLTKFRMSEKQTSFGQISKITLADGSVITLNANSKLRYARDFLSKNREIWIDGEAYFEVSKRVVNGKKQPFTVHANHLSIQVLGTAFNVNNRRGRVNVTLEHGQVKVVDQHNNANNVLLRPGEAVAHSEKKPHLHKEKVAVEDYSSWKNRVIVFRKKSLKEIAEMMEDLYDMKVIIDNAALGAETFTGSFPTDSSEVLFEKLEKMYPLQVSQVGNEYHLK</sequence>
<gene>
    <name evidence="4" type="ORF">GCM10007423_01850</name>
</gene>
<dbReference type="PANTHER" id="PTHR30273">
    <property type="entry name" value="PERIPLASMIC SIGNAL SENSOR AND SIGMA FACTOR ACTIVATOR FECR-RELATED"/>
    <property type="match status" value="1"/>
</dbReference>
<name>A0ABQ1YE63_9BACT</name>
<dbReference type="InterPro" id="IPR006860">
    <property type="entry name" value="FecR"/>
</dbReference>
<evidence type="ECO:0000256" key="1">
    <source>
        <dbReference type="SAM" id="Phobius"/>
    </source>
</evidence>
<reference evidence="5" key="1">
    <citation type="journal article" date="2019" name="Int. J. Syst. Evol. Microbiol.">
        <title>The Global Catalogue of Microorganisms (GCM) 10K type strain sequencing project: providing services to taxonomists for standard genome sequencing and annotation.</title>
        <authorList>
            <consortium name="The Broad Institute Genomics Platform"/>
            <consortium name="The Broad Institute Genome Sequencing Center for Infectious Disease"/>
            <person name="Wu L."/>
            <person name="Ma J."/>
        </authorList>
    </citation>
    <scope>NUCLEOTIDE SEQUENCE [LARGE SCALE GENOMIC DNA]</scope>
    <source>
        <strain evidence="5">CGMCC 1.15288</strain>
    </source>
</reference>
<evidence type="ECO:0008006" key="6">
    <source>
        <dbReference type="Google" id="ProtNLM"/>
    </source>
</evidence>
<dbReference type="Pfam" id="PF04773">
    <property type="entry name" value="FecR"/>
    <property type="match status" value="1"/>
</dbReference>
<evidence type="ECO:0000313" key="5">
    <source>
        <dbReference type="Proteomes" id="UP000600214"/>
    </source>
</evidence>
<dbReference type="PIRSF" id="PIRSF018266">
    <property type="entry name" value="FecR"/>
    <property type="match status" value="1"/>
</dbReference>
<keyword evidence="1" id="KW-0472">Membrane</keyword>
<dbReference type="Gene3D" id="3.55.50.30">
    <property type="match status" value="1"/>
</dbReference>
<dbReference type="Pfam" id="PF16344">
    <property type="entry name" value="FecR_C"/>
    <property type="match status" value="1"/>
</dbReference>
<dbReference type="InterPro" id="IPR012373">
    <property type="entry name" value="Ferrdict_sens_TM"/>
</dbReference>
<comment type="caution">
    <text evidence="4">The sequence shown here is derived from an EMBL/GenBank/DDBJ whole genome shotgun (WGS) entry which is preliminary data.</text>
</comment>
<keyword evidence="1" id="KW-1133">Transmembrane helix</keyword>
<organism evidence="4 5">
    <name type="scientific">Dyadobacter endophyticus</name>
    <dbReference type="NCBI Taxonomy" id="1749036"/>
    <lineage>
        <taxon>Bacteria</taxon>
        <taxon>Pseudomonadati</taxon>
        <taxon>Bacteroidota</taxon>
        <taxon>Cytophagia</taxon>
        <taxon>Cytophagales</taxon>
        <taxon>Spirosomataceae</taxon>
        <taxon>Dyadobacter</taxon>
    </lineage>
</organism>
<dbReference type="PANTHER" id="PTHR30273:SF2">
    <property type="entry name" value="PROTEIN FECR"/>
    <property type="match status" value="1"/>
</dbReference>
<feature type="transmembrane region" description="Helical" evidence="1">
    <location>
        <begin position="95"/>
        <end position="114"/>
    </location>
</feature>
<evidence type="ECO:0000313" key="4">
    <source>
        <dbReference type="EMBL" id="GGH21041.1"/>
    </source>
</evidence>
<feature type="domain" description="Protein FecR C-terminal" evidence="3">
    <location>
        <begin position="263"/>
        <end position="328"/>
    </location>
</feature>
<evidence type="ECO:0000259" key="3">
    <source>
        <dbReference type="Pfam" id="PF16344"/>
    </source>
</evidence>
<accession>A0ABQ1YE63</accession>
<keyword evidence="5" id="KW-1185">Reference proteome</keyword>
<keyword evidence="1" id="KW-0812">Transmembrane</keyword>
<protein>
    <recommendedName>
        <fullName evidence="6">FecR family protein</fullName>
    </recommendedName>
</protein>
<evidence type="ECO:0000259" key="2">
    <source>
        <dbReference type="Pfam" id="PF04773"/>
    </source>
</evidence>
<feature type="domain" description="FecR protein" evidence="2">
    <location>
        <begin position="122"/>
        <end position="217"/>
    </location>
</feature>
<proteinExistence type="predicted"/>
<dbReference type="Proteomes" id="UP000600214">
    <property type="component" value="Unassembled WGS sequence"/>
</dbReference>